<evidence type="ECO:0000259" key="1">
    <source>
        <dbReference type="SMART" id="SM00481"/>
    </source>
</evidence>
<dbReference type="PANTHER" id="PTHR42924:SF3">
    <property type="entry name" value="POLYMERASE_HISTIDINOL PHOSPHATASE N-TERMINAL DOMAIN-CONTAINING PROTEIN"/>
    <property type="match status" value="1"/>
</dbReference>
<dbReference type="NCBIfam" id="NF047791">
    <property type="entry name" value="RNaseRnm"/>
    <property type="match status" value="1"/>
</dbReference>
<dbReference type="InterPro" id="IPR052018">
    <property type="entry name" value="PHP_domain"/>
</dbReference>
<feature type="domain" description="Polymerase/histidinol phosphatase N-terminal" evidence="1">
    <location>
        <begin position="19"/>
        <end position="86"/>
    </location>
</feature>
<keyword evidence="3" id="KW-1185">Reference proteome</keyword>
<dbReference type="Gene3D" id="3.20.20.140">
    <property type="entry name" value="Metal-dependent hydrolases"/>
    <property type="match status" value="1"/>
</dbReference>
<dbReference type="Pfam" id="PF02811">
    <property type="entry name" value="PHP"/>
    <property type="match status" value="1"/>
</dbReference>
<organism evidence="2 3">
    <name type="scientific">Thalassotalea nanhaiensis</name>
    <dbReference type="NCBI Taxonomy" id="3065648"/>
    <lineage>
        <taxon>Bacteria</taxon>
        <taxon>Pseudomonadati</taxon>
        <taxon>Pseudomonadota</taxon>
        <taxon>Gammaproteobacteria</taxon>
        <taxon>Alteromonadales</taxon>
        <taxon>Colwelliaceae</taxon>
        <taxon>Thalassotalea</taxon>
    </lineage>
</organism>
<dbReference type="CDD" id="cd07438">
    <property type="entry name" value="PHP_HisPPase_AMP"/>
    <property type="match status" value="1"/>
</dbReference>
<accession>A0ABY9TLU6</accession>
<dbReference type="SUPFAM" id="SSF89550">
    <property type="entry name" value="PHP domain-like"/>
    <property type="match status" value="1"/>
</dbReference>
<dbReference type="InterPro" id="IPR004013">
    <property type="entry name" value="PHP_dom"/>
</dbReference>
<dbReference type="Proteomes" id="UP001248581">
    <property type="component" value="Chromosome"/>
</dbReference>
<dbReference type="SMART" id="SM00481">
    <property type="entry name" value="POLIIIAc"/>
    <property type="match status" value="1"/>
</dbReference>
<evidence type="ECO:0000313" key="3">
    <source>
        <dbReference type="Proteomes" id="UP001248581"/>
    </source>
</evidence>
<dbReference type="InterPro" id="IPR003141">
    <property type="entry name" value="Pol/His_phosphatase_N"/>
</dbReference>
<dbReference type="RefSeq" id="WP_348388870.1">
    <property type="nucleotide sequence ID" value="NZ_CP134146.1"/>
</dbReference>
<dbReference type="Gene3D" id="1.10.150.650">
    <property type="match status" value="1"/>
</dbReference>
<dbReference type="EMBL" id="CP134146">
    <property type="protein sequence ID" value="WNC69727.1"/>
    <property type="molecule type" value="Genomic_DNA"/>
</dbReference>
<name>A0ABY9TLU6_9GAMM</name>
<evidence type="ECO:0000313" key="2">
    <source>
        <dbReference type="EMBL" id="WNC69727.1"/>
    </source>
</evidence>
<reference evidence="3" key="1">
    <citation type="submission" date="2023-09" db="EMBL/GenBank/DDBJ databases">
        <authorList>
            <person name="Li S."/>
            <person name="Li X."/>
            <person name="Zhang C."/>
            <person name="Zhao Z."/>
        </authorList>
    </citation>
    <scope>NUCLEOTIDE SEQUENCE [LARGE SCALE GENOMIC DNA]</scope>
    <source>
        <strain evidence="3">SQ345</strain>
    </source>
</reference>
<gene>
    <name evidence="2" type="ORF">RI845_06160</name>
</gene>
<sequence length="292" mass="32936">MKSIVSGQITGNSYKSIRVDFHSHTNCSDGRLTPSELLDRASNHQIEQFAITDHDTIAAYPVAKQHIEDKNLNIRLICGIEISTMWQNHEIHVVGLNVDENNQALLKLIAEQQQARETRALSMAEKLAKAGFDDCYNDAKELAQGGTITRAHFARVLFNRGIVSTMQKAFDKYIGKGNRAYVKPLWCSIEQAIDVIKQAGGQSVIAHPMKYDLSTKWIRRLIIDFVEAKGDAMEVASPQMNNQQKQLSVELCKQYGLKASVGSDFHFPSRWTELGRNLSVPDDLDVVWQHWN</sequence>
<dbReference type="PANTHER" id="PTHR42924">
    <property type="entry name" value="EXONUCLEASE"/>
    <property type="match status" value="1"/>
</dbReference>
<proteinExistence type="predicted"/>
<protein>
    <submittedName>
        <fullName evidence="2">PHP domain-containing protein</fullName>
    </submittedName>
</protein>
<dbReference type="InterPro" id="IPR016195">
    <property type="entry name" value="Pol/histidinol_Pase-like"/>
</dbReference>